<reference evidence="1" key="2">
    <citation type="submission" date="2011-11" db="EMBL/GenBank/DDBJ databases">
        <authorList>
            <person name="Barker E."/>
        </authorList>
    </citation>
    <scope>NUCLEOTIDE SEQUENCE</scope>
    <source>
        <strain evidence="1">Birmingham 1</strain>
    </source>
</reference>
<dbReference type="AlphaFoldDB" id="G8C3S3"/>
<dbReference type="HOGENOM" id="CLU_3165904_0_0_14"/>
<proteinExistence type="predicted"/>
<sequence>MLGMTVVKLGLKPSFLTLSALLAGGGRLFSCSSTGNWTARKDRKCFR</sequence>
<organism evidence="1">
    <name type="scientific">Candidatus Mycoplasma haematominutum 'Birmingham 1'</name>
    <dbReference type="NCBI Taxonomy" id="1116213"/>
    <lineage>
        <taxon>Bacteria</taxon>
        <taxon>Bacillati</taxon>
        <taxon>Mycoplasmatota</taxon>
        <taxon>Mollicutes</taxon>
        <taxon>Mycoplasmataceae</taxon>
        <taxon>Mycoplasma</taxon>
    </lineage>
</organism>
<dbReference type="KEGG" id="mhb:MHM_04530"/>
<accession>G8C3S3</accession>
<dbReference type="EMBL" id="HE613254">
    <property type="protein sequence ID" value="CCE66971.1"/>
    <property type="molecule type" value="Genomic_DNA"/>
</dbReference>
<evidence type="ECO:0000313" key="1">
    <source>
        <dbReference type="EMBL" id="CCE66971.1"/>
    </source>
</evidence>
<protein>
    <submittedName>
        <fullName evidence="1">Uncharacterized protein</fullName>
    </submittedName>
</protein>
<reference evidence="1" key="1">
    <citation type="submission" date="2011-11" db="EMBL/GenBank/DDBJ databases">
        <title>Complete genome sequence of Candidatus Mycoplasma haemominutum.</title>
        <authorList>
            <person name="Barker E.N."/>
            <person name="Darby A.C."/>
            <person name="Helps C.R."/>
            <person name="Peters I.R."/>
            <person name="Hughes M.A."/>
            <person name="Radford A.D."/>
            <person name="Novacco M."/>
            <person name="Boretti F."/>
            <person name="Hofmann-Lehmann R."/>
            <person name="Tasker S."/>
        </authorList>
    </citation>
    <scope>NUCLEOTIDE SEQUENCE</scope>
    <source>
        <strain evidence="1">Birmingham 1</strain>
    </source>
</reference>
<gene>
    <name evidence="1" type="ORF">MHM_04530</name>
</gene>
<dbReference type="RefSeq" id="WP_015511836.1">
    <property type="nucleotide sequence ID" value="NC_021007.1"/>
</dbReference>
<name>G8C3S3_9MOLU</name>